<reference evidence="10 11" key="1">
    <citation type="journal article" date="2019" name="ISME J.">
        <title>Deianiraea, an extracellular bacterium associated with the ciliate Paramecium, suggests an alternative scenario for the evolution of Rickettsiales.</title>
        <authorList>
            <person name="Castelli M."/>
            <person name="Sabaneyeva E."/>
            <person name="Lanzoni O."/>
            <person name="Lebedeva N."/>
            <person name="Floriano A.M."/>
            <person name="Gaiarsa S."/>
            <person name="Benken K."/>
            <person name="Modeo L."/>
            <person name="Bandi C."/>
            <person name="Potekhin A."/>
            <person name="Sassera D."/>
            <person name="Petroni G."/>
        </authorList>
    </citation>
    <scope>NUCLEOTIDE SEQUENCE [LARGE SCALE GENOMIC DNA]</scope>
    <source>
        <strain evidence="10">CyL4-1</strain>
    </source>
</reference>
<feature type="domain" description="TACO1/YebC-like second and third" evidence="8">
    <location>
        <begin position="83"/>
        <end position="238"/>
    </location>
</feature>
<dbReference type="EMBL" id="CP029077">
    <property type="protein sequence ID" value="QED23897.1"/>
    <property type="molecule type" value="Genomic_DNA"/>
</dbReference>
<keyword evidence="11" id="KW-1185">Reference proteome</keyword>
<gene>
    <name evidence="10" type="ORF">Deia_01116</name>
</gene>
<organism evidence="10 11">
    <name type="scientific">Candidatus Deianiraea vastatrix</name>
    <dbReference type="NCBI Taxonomy" id="2163644"/>
    <lineage>
        <taxon>Bacteria</taxon>
        <taxon>Pseudomonadati</taxon>
        <taxon>Pseudomonadota</taxon>
        <taxon>Alphaproteobacteria</taxon>
        <taxon>Rickettsiales</taxon>
        <taxon>Candidatus Deianiraeaceae</taxon>
        <taxon>Candidatus Deianiraea</taxon>
    </lineage>
</organism>
<dbReference type="GO" id="GO:0003677">
    <property type="term" value="F:DNA binding"/>
    <property type="evidence" value="ECO:0007669"/>
    <property type="project" value="UniProtKB-UniRule"/>
</dbReference>
<evidence type="ECO:0000256" key="7">
    <source>
        <dbReference type="SAM" id="MobiDB-lite"/>
    </source>
</evidence>
<dbReference type="Proteomes" id="UP000321934">
    <property type="component" value="Chromosome"/>
</dbReference>
<dbReference type="InterPro" id="IPR029072">
    <property type="entry name" value="YebC-like"/>
</dbReference>
<dbReference type="PANTHER" id="PTHR12532">
    <property type="entry name" value="TRANSLATIONAL ACTIVATOR OF CYTOCHROME C OXIDASE 1"/>
    <property type="match status" value="1"/>
</dbReference>
<dbReference type="Pfam" id="PF20772">
    <property type="entry name" value="TACO1_YebC_N"/>
    <property type="match status" value="1"/>
</dbReference>
<dbReference type="Gene3D" id="1.10.10.200">
    <property type="match status" value="1"/>
</dbReference>
<dbReference type="FunFam" id="1.10.10.200:FF:000002">
    <property type="entry name" value="Probable transcriptional regulatory protein CLM62_37755"/>
    <property type="match status" value="1"/>
</dbReference>
<dbReference type="SUPFAM" id="SSF75625">
    <property type="entry name" value="YebC-like"/>
    <property type="match status" value="1"/>
</dbReference>
<keyword evidence="2 6" id="KW-0963">Cytoplasm</keyword>
<dbReference type="GO" id="GO:0005737">
    <property type="term" value="C:cytoplasm"/>
    <property type="evidence" value="ECO:0007669"/>
    <property type="project" value="UniProtKB-SubCell"/>
</dbReference>
<keyword evidence="5 6" id="KW-0804">Transcription</keyword>
<dbReference type="PANTHER" id="PTHR12532:SF11">
    <property type="match status" value="1"/>
</dbReference>
<dbReference type="InterPro" id="IPR002876">
    <property type="entry name" value="Transcrip_reg_TACO1-like"/>
</dbReference>
<proteinExistence type="inferred from homology"/>
<feature type="region of interest" description="Disordered" evidence="7">
    <location>
        <begin position="1"/>
        <end position="23"/>
    </location>
</feature>
<evidence type="ECO:0000256" key="2">
    <source>
        <dbReference type="ARBA" id="ARBA00022490"/>
    </source>
</evidence>
<dbReference type="GO" id="GO:0006355">
    <property type="term" value="P:regulation of DNA-templated transcription"/>
    <property type="evidence" value="ECO:0007669"/>
    <property type="project" value="UniProtKB-UniRule"/>
</dbReference>
<evidence type="ECO:0000256" key="3">
    <source>
        <dbReference type="ARBA" id="ARBA00023015"/>
    </source>
</evidence>
<dbReference type="RefSeq" id="WP_146821374.1">
    <property type="nucleotide sequence ID" value="NZ_CP029077.1"/>
</dbReference>
<evidence type="ECO:0000259" key="9">
    <source>
        <dbReference type="Pfam" id="PF20772"/>
    </source>
</evidence>
<evidence type="ECO:0000256" key="4">
    <source>
        <dbReference type="ARBA" id="ARBA00023125"/>
    </source>
</evidence>
<evidence type="ECO:0000259" key="8">
    <source>
        <dbReference type="Pfam" id="PF01709"/>
    </source>
</evidence>
<comment type="subcellular location">
    <subcellularLocation>
        <location evidence="6">Cytoplasm</location>
    </subcellularLocation>
</comment>
<dbReference type="InterPro" id="IPR017856">
    <property type="entry name" value="Integrase-like_N"/>
</dbReference>
<dbReference type="Gene3D" id="3.30.70.980">
    <property type="match status" value="2"/>
</dbReference>
<dbReference type="InterPro" id="IPR026564">
    <property type="entry name" value="Transcrip_reg_TACO1-like_dom3"/>
</dbReference>
<accession>A0A5B8XKC7</accession>
<dbReference type="Pfam" id="PF01709">
    <property type="entry name" value="Transcrip_reg"/>
    <property type="match status" value="1"/>
</dbReference>
<dbReference type="HAMAP" id="MF_00693">
    <property type="entry name" value="Transcrip_reg_TACO1"/>
    <property type="match status" value="1"/>
</dbReference>
<dbReference type="AlphaFoldDB" id="A0A5B8XKC7"/>
<evidence type="ECO:0000256" key="1">
    <source>
        <dbReference type="ARBA" id="ARBA00008724"/>
    </source>
</evidence>
<feature type="domain" description="TACO1/YebC-like N-terminal" evidence="9">
    <location>
        <begin position="5"/>
        <end position="75"/>
    </location>
</feature>
<dbReference type="InterPro" id="IPR048300">
    <property type="entry name" value="TACO1_YebC-like_2nd/3rd_dom"/>
</dbReference>
<evidence type="ECO:0000256" key="5">
    <source>
        <dbReference type="ARBA" id="ARBA00023163"/>
    </source>
</evidence>
<evidence type="ECO:0000313" key="10">
    <source>
        <dbReference type="EMBL" id="QED23897.1"/>
    </source>
</evidence>
<evidence type="ECO:0000313" key="11">
    <source>
        <dbReference type="Proteomes" id="UP000321934"/>
    </source>
</evidence>
<dbReference type="NCBIfam" id="NF001030">
    <property type="entry name" value="PRK00110.1"/>
    <property type="match status" value="1"/>
</dbReference>
<dbReference type="NCBIfam" id="NF009044">
    <property type="entry name" value="PRK12378.1"/>
    <property type="match status" value="1"/>
</dbReference>
<feature type="compositionally biased region" description="Basic residues" evidence="7">
    <location>
        <begin position="9"/>
        <end position="23"/>
    </location>
</feature>
<dbReference type="OrthoDB" id="9781053at2"/>
<keyword evidence="4 6" id="KW-0238">DNA-binding</keyword>
<name>A0A5B8XKC7_9RICK</name>
<dbReference type="NCBIfam" id="TIGR01033">
    <property type="entry name" value="YebC/PmpR family DNA-binding transcriptional regulator"/>
    <property type="match status" value="1"/>
</dbReference>
<sequence length="241" mass="26887">MAGHSHFANIKHKKDAQDKKKSKILTRVQRNIMVALKTGLPDPDVNSKLRSAILEAKSANLPKDKIDAAIKRYSNNSDSDDNYEEMRYNGYAPGGIAIIIECLTDNKNRTAGEVRAIFSKYGGNLGETGSVEYSFAHIGLIVYQKNAKTIDEIIEIAIEAEAIDVQEDDQKFYITTDWTKVHEIAEKVSNKLGDAESISVIWDAENKIAVSGEQKEKLLKMLDAFENLDDVQDVFSNANFD</sequence>
<comment type="similarity">
    <text evidence="1 6">Belongs to the TACO1 family.</text>
</comment>
<keyword evidence="3 6" id="KW-0805">Transcription regulation</keyword>
<protein>
    <recommendedName>
        <fullName evidence="6">Probable transcriptional regulatory protein Deia_01116</fullName>
    </recommendedName>
</protein>
<evidence type="ECO:0000256" key="6">
    <source>
        <dbReference type="HAMAP-Rule" id="MF_00693"/>
    </source>
</evidence>
<dbReference type="InterPro" id="IPR049083">
    <property type="entry name" value="TACO1_YebC_N"/>
</dbReference>